<evidence type="ECO:0000256" key="6">
    <source>
        <dbReference type="SAM" id="Phobius"/>
    </source>
</evidence>
<evidence type="ECO:0000256" key="5">
    <source>
        <dbReference type="ARBA" id="ARBA00023136"/>
    </source>
</evidence>
<dbReference type="InterPro" id="IPR017039">
    <property type="entry name" value="Virul_fac_BrkB"/>
</dbReference>
<keyword evidence="2" id="KW-1003">Cell membrane</keyword>
<feature type="transmembrane region" description="Helical" evidence="6">
    <location>
        <begin position="91"/>
        <end position="117"/>
    </location>
</feature>
<protein>
    <submittedName>
        <fullName evidence="7">Uncharacterized protein</fullName>
    </submittedName>
</protein>
<gene>
    <name evidence="7" type="ORF">C1752_08647</name>
</gene>
<evidence type="ECO:0000256" key="2">
    <source>
        <dbReference type="ARBA" id="ARBA00022475"/>
    </source>
</evidence>
<keyword evidence="8" id="KW-1185">Reference proteome</keyword>
<keyword evidence="3 6" id="KW-0812">Transmembrane</keyword>
<evidence type="ECO:0000313" key="7">
    <source>
        <dbReference type="EMBL" id="PZD70964.1"/>
    </source>
</evidence>
<dbReference type="Pfam" id="PF03631">
    <property type="entry name" value="Virul_fac_BrkB"/>
    <property type="match status" value="1"/>
</dbReference>
<comment type="caution">
    <text evidence="7">The sequence shown here is derived from an EMBL/GenBank/DDBJ whole genome shotgun (WGS) entry which is preliminary data.</text>
</comment>
<accession>A0A2W1JL93</accession>
<organism evidence="7 8">
    <name type="scientific">Acaryochloris thomasi RCC1774</name>
    <dbReference type="NCBI Taxonomy" id="1764569"/>
    <lineage>
        <taxon>Bacteria</taxon>
        <taxon>Bacillati</taxon>
        <taxon>Cyanobacteriota</taxon>
        <taxon>Cyanophyceae</taxon>
        <taxon>Acaryochloridales</taxon>
        <taxon>Acaryochloridaceae</taxon>
        <taxon>Acaryochloris</taxon>
        <taxon>Acaryochloris thomasi</taxon>
    </lineage>
</organism>
<dbReference type="AlphaFoldDB" id="A0A2W1JL93"/>
<dbReference type="PANTHER" id="PTHR30213">
    <property type="entry name" value="INNER MEMBRANE PROTEIN YHJD"/>
    <property type="match status" value="1"/>
</dbReference>
<feature type="transmembrane region" description="Helical" evidence="6">
    <location>
        <begin position="240"/>
        <end position="258"/>
    </location>
</feature>
<dbReference type="GO" id="GO:0005886">
    <property type="term" value="C:plasma membrane"/>
    <property type="evidence" value="ECO:0007669"/>
    <property type="project" value="UniProtKB-SubCell"/>
</dbReference>
<name>A0A2W1JL93_9CYAN</name>
<dbReference type="PANTHER" id="PTHR30213:SF1">
    <property type="entry name" value="INNER MEMBRANE PROTEIN YHJD"/>
    <property type="match status" value="1"/>
</dbReference>
<feature type="transmembrane region" description="Helical" evidence="6">
    <location>
        <begin position="29"/>
        <end position="52"/>
    </location>
</feature>
<evidence type="ECO:0000256" key="4">
    <source>
        <dbReference type="ARBA" id="ARBA00022989"/>
    </source>
</evidence>
<feature type="transmembrane region" description="Helical" evidence="6">
    <location>
        <begin position="177"/>
        <end position="199"/>
    </location>
</feature>
<evidence type="ECO:0000313" key="8">
    <source>
        <dbReference type="Proteomes" id="UP000248857"/>
    </source>
</evidence>
<feature type="transmembrane region" description="Helical" evidence="6">
    <location>
        <begin position="138"/>
        <end position="165"/>
    </location>
</feature>
<keyword evidence="4 6" id="KW-1133">Transmembrane helix</keyword>
<dbReference type="OrthoDB" id="9797028at2"/>
<feature type="transmembrane region" description="Helical" evidence="6">
    <location>
        <begin position="211"/>
        <end position="234"/>
    </location>
</feature>
<comment type="subcellular location">
    <subcellularLocation>
        <location evidence="1">Cell membrane</location>
        <topology evidence="1">Multi-pass membrane protein</topology>
    </subcellularLocation>
</comment>
<dbReference type="PIRSF" id="PIRSF035875">
    <property type="entry name" value="RNase_BN"/>
    <property type="match status" value="1"/>
</dbReference>
<dbReference type="EMBL" id="PQWO01000024">
    <property type="protein sequence ID" value="PZD70964.1"/>
    <property type="molecule type" value="Genomic_DNA"/>
</dbReference>
<sequence length="302" mass="32134">MTVKQVGRLLVAAFKEWNQDKAPRMAAALAYYTVFSLAPLLLLIIAIAGIFLGQEAAQGQILSQFQGLLGEQGAKAIQSAVENASQSGGGFLASAISIVALLFGASGVFTQLQAALNSAWEVKAKPKLGFWGFIRSRFLSFSMILVIAFLLVVSLVVSAGLAALNTYMSELLPGVDVLWQILNIVITLGVLTLLFAMIYKVLPDAKVAWKDVWTGALVTAVLFSVGKVALGVYIGNGSVGSAYGAASFLLILLVWIYYSAQILFFGAELTQVYASRYGSKIVPTEYAVSVGEESDPTSRSTP</sequence>
<reference evidence="7 8" key="1">
    <citation type="journal article" date="2018" name="Sci. Rep.">
        <title>A novel species of the marine cyanobacterium Acaryochloris with a unique pigment content and lifestyle.</title>
        <authorList>
            <person name="Partensky F."/>
            <person name="Six C."/>
            <person name="Ratin M."/>
            <person name="Garczarek L."/>
            <person name="Vaulot D."/>
            <person name="Probert I."/>
            <person name="Calteau A."/>
            <person name="Gourvil P."/>
            <person name="Marie D."/>
            <person name="Grebert T."/>
            <person name="Bouchier C."/>
            <person name="Le Panse S."/>
            <person name="Gachenot M."/>
            <person name="Rodriguez F."/>
            <person name="Garrido J.L."/>
        </authorList>
    </citation>
    <scope>NUCLEOTIDE SEQUENCE [LARGE SCALE GENOMIC DNA]</scope>
    <source>
        <strain evidence="7 8">RCC1774</strain>
    </source>
</reference>
<keyword evidence="5 6" id="KW-0472">Membrane</keyword>
<dbReference type="RefSeq" id="WP_110988516.1">
    <property type="nucleotide sequence ID" value="NZ_CAWNWM010000024.1"/>
</dbReference>
<dbReference type="NCBIfam" id="TIGR00765">
    <property type="entry name" value="yihY_not_rbn"/>
    <property type="match status" value="1"/>
</dbReference>
<proteinExistence type="predicted"/>
<evidence type="ECO:0000256" key="1">
    <source>
        <dbReference type="ARBA" id="ARBA00004651"/>
    </source>
</evidence>
<dbReference type="Proteomes" id="UP000248857">
    <property type="component" value="Unassembled WGS sequence"/>
</dbReference>
<evidence type="ECO:0000256" key="3">
    <source>
        <dbReference type="ARBA" id="ARBA00022692"/>
    </source>
</evidence>